<dbReference type="Proteomes" id="UP000077069">
    <property type="component" value="Unassembled WGS sequence"/>
</dbReference>
<name>A0A177BXG9_9PLEO</name>
<dbReference type="OrthoDB" id="3795213at2759"/>
<dbReference type="InterPro" id="IPR004875">
    <property type="entry name" value="DDE_SF_endonuclease_dom"/>
</dbReference>
<accession>A0A177BXG9</accession>
<sequence length="202" mass="23365">MDFIDFFDRNKILLAIYPLHSTHTLQPLDVCIFKPLSTTYSNELSAFINNSQGLVSIAKRDFFSLFWKAWINIMRQPLILWAFEATGICPLDTTTILSRFDQPQPTEQDSRENSTSVLSASDWRKIDRLLRANVDISRGNEAKKLSRTIHHISVQNQLLEHENKGLREALVIQKKRLKGGRPLPLDQLDEYYGGAIFWSPYR</sequence>
<dbReference type="GeneID" id="28758552"/>
<dbReference type="STRING" id="1460663.A0A177BXG9"/>
<evidence type="ECO:0000313" key="3">
    <source>
        <dbReference type="Proteomes" id="UP000077069"/>
    </source>
</evidence>
<dbReference type="InParanoid" id="A0A177BXG9"/>
<dbReference type="GO" id="GO:0003676">
    <property type="term" value="F:nucleic acid binding"/>
    <property type="evidence" value="ECO:0007669"/>
    <property type="project" value="InterPro"/>
</dbReference>
<proteinExistence type="predicted"/>
<reference evidence="2 3" key="1">
    <citation type="submission" date="2016-05" db="EMBL/GenBank/DDBJ databases">
        <title>Comparative analysis of secretome profiles of manganese(II)-oxidizing ascomycete fungi.</title>
        <authorList>
            <consortium name="DOE Joint Genome Institute"/>
            <person name="Zeiner C.A."/>
            <person name="Purvine S.O."/>
            <person name="Zink E.M."/>
            <person name="Wu S."/>
            <person name="Pasa-Tolic L."/>
            <person name="Chaput D.L."/>
            <person name="Haridas S."/>
            <person name="Grigoriev I.V."/>
            <person name="Santelli C.M."/>
            <person name="Hansel C.M."/>
        </authorList>
    </citation>
    <scope>NUCLEOTIDE SEQUENCE [LARGE SCALE GENOMIC DNA]</scope>
    <source>
        <strain evidence="2 3">AP3s5-JAC2a</strain>
    </source>
</reference>
<evidence type="ECO:0000313" key="2">
    <source>
        <dbReference type="EMBL" id="OAF99388.1"/>
    </source>
</evidence>
<dbReference type="RefSeq" id="XP_018029754.1">
    <property type="nucleotide sequence ID" value="XM_018175066.1"/>
</dbReference>
<dbReference type="EMBL" id="KV441562">
    <property type="protein sequence ID" value="OAF99388.1"/>
    <property type="molecule type" value="Genomic_DNA"/>
</dbReference>
<organism evidence="2 3">
    <name type="scientific">Paraphaeosphaeria sporulosa</name>
    <dbReference type="NCBI Taxonomy" id="1460663"/>
    <lineage>
        <taxon>Eukaryota</taxon>
        <taxon>Fungi</taxon>
        <taxon>Dikarya</taxon>
        <taxon>Ascomycota</taxon>
        <taxon>Pezizomycotina</taxon>
        <taxon>Dothideomycetes</taxon>
        <taxon>Pleosporomycetidae</taxon>
        <taxon>Pleosporales</taxon>
        <taxon>Massarineae</taxon>
        <taxon>Didymosphaeriaceae</taxon>
        <taxon>Paraphaeosphaeria</taxon>
    </lineage>
</organism>
<feature type="domain" description="DDE-1" evidence="1">
    <location>
        <begin position="9"/>
        <end position="73"/>
    </location>
</feature>
<protein>
    <recommendedName>
        <fullName evidence="1">DDE-1 domain-containing protein</fullName>
    </recommendedName>
</protein>
<dbReference type="Pfam" id="PF03184">
    <property type="entry name" value="DDE_1"/>
    <property type="match status" value="1"/>
</dbReference>
<evidence type="ECO:0000259" key="1">
    <source>
        <dbReference type="Pfam" id="PF03184"/>
    </source>
</evidence>
<keyword evidence="3" id="KW-1185">Reference proteome</keyword>
<gene>
    <name evidence="2" type="ORF">CC84DRAFT_1104607</name>
</gene>
<dbReference type="AlphaFoldDB" id="A0A177BXG9"/>